<dbReference type="AlphaFoldDB" id="A0A2T4UDE3"/>
<protein>
    <submittedName>
        <fullName evidence="1">Uncharacterized protein</fullName>
    </submittedName>
</protein>
<evidence type="ECO:0000313" key="1">
    <source>
        <dbReference type="EMBL" id="PTL55523.1"/>
    </source>
</evidence>
<comment type="caution">
    <text evidence="1">The sequence shown here is derived from an EMBL/GenBank/DDBJ whole genome shotgun (WGS) entry which is preliminary data.</text>
</comment>
<sequence>MDLICPTCEAPVADTGISSAAGVGDHHGNIAFQPLKQHAECVCGEHLVRNPDSDIAEMRAWRLRDA</sequence>
<accession>A0A2T4UDE3</accession>
<dbReference type="RefSeq" id="WP_107570566.1">
    <property type="nucleotide sequence ID" value="NZ_PYYB01000003.1"/>
</dbReference>
<keyword evidence="2" id="KW-1185">Reference proteome</keyword>
<organism evidence="1 2">
    <name type="scientific">Paraconexibacter algicola</name>
    <dbReference type="NCBI Taxonomy" id="2133960"/>
    <lineage>
        <taxon>Bacteria</taxon>
        <taxon>Bacillati</taxon>
        <taxon>Actinomycetota</taxon>
        <taxon>Thermoleophilia</taxon>
        <taxon>Solirubrobacterales</taxon>
        <taxon>Paraconexibacteraceae</taxon>
        <taxon>Paraconexibacter</taxon>
    </lineage>
</organism>
<dbReference type="Proteomes" id="UP000240739">
    <property type="component" value="Unassembled WGS sequence"/>
</dbReference>
<dbReference type="EMBL" id="PYYB01000003">
    <property type="protein sequence ID" value="PTL55523.1"/>
    <property type="molecule type" value="Genomic_DNA"/>
</dbReference>
<reference evidence="1 2" key="1">
    <citation type="submission" date="2018-03" db="EMBL/GenBank/DDBJ databases">
        <title>Aquarubrobacter algicola gen. nov., sp. nov., a novel actinobacterium isolated from shallow eutrophic lake during the end of cyanobacterial harmful algal blooms.</title>
        <authorList>
            <person name="Chun S.J."/>
        </authorList>
    </citation>
    <scope>NUCLEOTIDE SEQUENCE [LARGE SCALE GENOMIC DNA]</scope>
    <source>
        <strain evidence="1 2">Seoho-28</strain>
    </source>
</reference>
<gene>
    <name evidence="1" type="ORF">C7Y72_17900</name>
</gene>
<name>A0A2T4UDE3_9ACTN</name>
<evidence type="ECO:0000313" key="2">
    <source>
        <dbReference type="Proteomes" id="UP000240739"/>
    </source>
</evidence>
<proteinExistence type="predicted"/>